<dbReference type="SUPFAM" id="SSF46785">
    <property type="entry name" value="Winged helix' DNA-binding domain"/>
    <property type="match status" value="1"/>
</dbReference>
<keyword evidence="12" id="KW-0233">DNA recombination</keyword>
<dbReference type="InterPro" id="IPR006293">
    <property type="entry name" value="DNA_helicase_ATP-dep_RecQ_bac"/>
</dbReference>
<dbReference type="GO" id="GO:0043138">
    <property type="term" value="F:3'-5' DNA helicase activity"/>
    <property type="evidence" value="ECO:0007669"/>
    <property type="project" value="UniProtKB-EC"/>
</dbReference>
<dbReference type="GO" id="GO:0009432">
    <property type="term" value="P:SOS response"/>
    <property type="evidence" value="ECO:0007669"/>
    <property type="project" value="UniProtKB-UniRule"/>
</dbReference>
<evidence type="ECO:0000256" key="12">
    <source>
        <dbReference type="ARBA" id="ARBA00023172"/>
    </source>
</evidence>
<evidence type="ECO:0000256" key="4">
    <source>
        <dbReference type="ARBA" id="ARBA00022723"/>
    </source>
</evidence>
<evidence type="ECO:0000256" key="17">
    <source>
        <dbReference type="SAM" id="MobiDB-lite"/>
    </source>
</evidence>
<evidence type="ECO:0000256" key="10">
    <source>
        <dbReference type="ARBA" id="ARBA00022840"/>
    </source>
</evidence>
<dbReference type="InterPro" id="IPR002121">
    <property type="entry name" value="HRDC_dom"/>
</dbReference>
<dbReference type="Pfam" id="PF00271">
    <property type="entry name" value="Helicase_C"/>
    <property type="match status" value="1"/>
</dbReference>
<dbReference type="PANTHER" id="PTHR13710">
    <property type="entry name" value="DNA HELICASE RECQ FAMILY MEMBER"/>
    <property type="match status" value="1"/>
</dbReference>
<dbReference type="GO" id="GO:0009378">
    <property type="term" value="F:four-way junction helicase activity"/>
    <property type="evidence" value="ECO:0007669"/>
    <property type="project" value="TreeGrafter"/>
</dbReference>
<dbReference type="InterPro" id="IPR001650">
    <property type="entry name" value="Helicase_C-like"/>
</dbReference>
<dbReference type="PATRIC" id="fig|1604020.3.peg.2387"/>
<dbReference type="GO" id="GO:0003677">
    <property type="term" value="F:DNA binding"/>
    <property type="evidence" value="ECO:0007669"/>
    <property type="project" value="UniProtKB-KW"/>
</dbReference>
<sequence>MMSRAQTILRDVFGHQAFRPGQAAVIEAILDNRHVLAVMPTGSGKSLCFQVSALVQGGLTVVVSPLVALMQDQVAALRLCGVAAETINSSKRRSENVATWRRVVAGETRLLYMAPERLMTEPMLAALAKLPLTLLAIDEAHCISQWGHSFRPEYADLCRLHDTFPQVPILALTATADAVTRDDIARQLLQGRMERVVQGFDRPNIHLSVQMKRNWKRQLLDILARHQNESGIVYCLSRKKTEAVAALLQQEGFHALPYHAAMDPTAREANQNTFITDQAVIMAATIAFGMGIDKADVRFVVHTDLPGTMEAYYQEIGRAGRDGAAAEAHMLYGLGDLRMRRQFIEEEASSPERKRQEHKRLDALLGYCESPSCRRIPLLAYFGEESEPCGNCDICQNPVSCVDGTDMARQVLAVVRQSGQRYGAAHVIDIVYGSLTEKVRRAGHERLESFGVGKEHTKKQWRSLIRQMVASGLLKLDIAGYGSLMITPKGHGLQAGEGAFLYRADTVARPQPPEPSANARKAKRSEADDSLNAETLNDEQGDLLAALKALRLHLARQRGVPAYIIFPDRTLLDMVRHCPRTVEEFAQVNGVGTVKLRDFAEPFLAAIAAKAPPSPTPQP</sequence>
<dbReference type="Pfam" id="PF00270">
    <property type="entry name" value="DEAD"/>
    <property type="match status" value="1"/>
</dbReference>
<dbReference type="PROSITE" id="PS51192">
    <property type="entry name" value="HELICASE_ATP_BIND_1"/>
    <property type="match status" value="1"/>
</dbReference>
<dbReference type="NCBIfam" id="TIGR01389">
    <property type="entry name" value="recQ"/>
    <property type="match status" value="1"/>
</dbReference>
<gene>
    <name evidence="21" type="ORF">TE42_03200</name>
</gene>
<evidence type="ECO:0000259" key="18">
    <source>
        <dbReference type="PROSITE" id="PS50967"/>
    </source>
</evidence>
<feature type="domain" description="Helicase ATP-binding" evidence="19">
    <location>
        <begin position="26"/>
        <end position="194"/>
    </location>
</feature>
<evidence type="ECO:0000259" key="20">
    <source>
        <dbReference type="PROSITE" id="PS51194"/>
    </source>
</evidence>
<evidence type="ECO:0000256" key="13">
    <source>
        <dbReference type="ARBA" id="ARBA00023204"/>
    </source>
</evidence>
<evidence type="ECO:0000256" key="11">
    <source>
        <dbReference type="ARBA" id="ARBA00023125"/>
    </source>
</evidence>
<dbReference type="GO" id="GO:0043590">
    <property type="term" value="C:bacterial nucleoid"/>
    <property type="evidence" value="ECO:0007669"/>
    <property type="project" value="TreeGrafter"/>
</dbReference>
<dbReference type="Gene3D" id="1.10.150.80">
    <property type="entry name" value="HRDC domain"/>
    <property type="match status" value="1"/>
</dbReference>
<keyword evidence="14" id="KW-0413">Isomerase</keyword>
<comment type="cofactor">
    <cofactor evidence="2">
        <name>Zn(2+)</name>
        <dbReference type="ChEBI" id="CHEBI:29105"/>
    </cofactor>
</comment>
<dbReference type="SMART" id="SM00341">
    <property type="entry name" value="HRDC"/>
    <property type="match status" value="1"/>
</dbReference>
<comment type="caution">
    <text evidence="21">The sequence shown here is derived from an EMBL/GenBank/DDBJ whole genome shotgun (WGS) entry which is preliminary data.</text>
</comment>
<keyword evidence="9" id="KW-0862">Zinc</keyword>
<dbReference type="SMART" id="SM00487">
    <property type="entry name" value="DEXDc"/>
    <property type="match status" value="1"/>
</dbReference>
<evidence type="ECO:0000256" key="9">
    <source>
        <dbReference type="ARBA" id="ARBA00022833"/>
    </source>
</evidence>
<dbReference type="Pfam" id="PF00570">
    <property type="entry name" value="HRDC"/>
    <property type="match status" value="1"/>
</dbReference>
<comment type="similarity">
    <text evidence="3">Belongs to the helicase family. RecQ subfamily.</text>
</comment>
<keyword evidence="13" id="KW-0234">DNA repair</keyword>
<dbReference type="InterPro" id="IPR032284">
    <property type="entry name" value="RecQ_Zn-bd"/>
</dbReference>
<dbReference type="FunFam" id="3.40.50.300:FF:001389">
    <property type="entry name" value="ATP-dependent DNA helicase RecQ"/>
    <property type="match status" value="1"/>
</dbReference>
<dbReference type="InterPro" id="IPR010997">
    <property type="entry name" value="HRDC-like_sf"/>
</dbReference>
<dbReference type="Gene3D" id="1.10.10.10">
    <property type="entry name" value="Winged helix-like DNA-binding domain superfamily/Winged helix DNA-binding domain"/>
    <property type="match status" value="1"/>
</dbReference>
<dbReference type="GO" id="GO:0005524">
    <property type="term" value="F:ATP binding"/>
    <property type="evidence" value="ECO:0007669"/>
    <property type="project" value="UniProtKB-KW"/>
</dbReference>
<dbReference type="GO" id="GO:0005737">
    <property type="term" value="C:cytoplasm"/>
    <property type="evidence" value="ECO:0007669"/>
    <property type="project" value="TreeGrafter"/>
</dbReference>
<evidence type="ECO:0000256" key="6">
    <source>
        <dbReference type="ARBA" id="ARBA00022763"/>
    </source>
</evidence>
<dbReference type="Proteomes" id="UP000035067">
    <property type="component" value="Unassembled WGS sequence"/>
</dbReference>
<feature type="domain" description="HRDC" evidence="18">
    <location>
        <begin position="537"/>
        <end position="617"/>
    </location>
</feature>
<comment type="catalytic activity">
    <reaction evidence="15">
        <text>Couples ATP hydrolysis with the unwinding of duplex DNA by translocating in the 3'-5' direction.</text>
        <dbReference type="EC" id="5.6.2.4"/>
    </reaction>
</comment>
<dbReference type="CDD" id="cd17920">
    <property type="entry name" value="DEXHc_RecQ"/>
    <property type="match status" value="1"/>
</dbReference>
<dbReference type="GO" id="GO:0046872">
    <property type="term" value="F:metal ion binding"/>
    <property type="evidence" value="ECO:0007669"/>
    <property type="project" value="UniProtKB-KW"/>
</dbReference>
<dbReference type="SMART" id="SM00490">
    <property type="entry name" value="HELICc"/>
    <property type="match status" value="1"/>
</dbReference>
<dbReference type="GO" id="GO:0016787">
    <property type="term" value="F:hydrolase activity"/>
    <property type="evidence" value="ECO:0007669"/>
    <property type="project" value="UniProtKB-KW"/>
</dbReference>
<feature type="region of interest" description="Disordered" evidence="17">
    <location>
        <begin position="508"/>
        <end position="532"/>
    </location>
</feature>
<dbReference type="InterPro" id="IPR011545">
    <property type="entry name" value="DEAD/DEAH_box_helicase_dom"/>
</dbReference>
<keyword evidence="8 21" id="KW-0347">Helicase</keyword>
<dbReference type="PROSITE" id="PS51194">
    <property type="entry name" value="HELICASE_CTER"/>
    <property type="match status" value="1"/>
</dbReference>
<keyword evidence="10" id="KW-0067">ATP-binding</keyword>
<dbReference type="GO" id="GO:0006310">
    <property type="term" value="P:DNA recombination"/>
    <property type="evidence" value="ECO:0007669"/>
    <property type="project" value="UniProtKB-UniRule"/>
</dbReference>
<evidence type="ECO:0000256" key="1">
    <source>
        <dbReference type="ARBA" id="ARBA00001946"/>
    </source>
</evidence>
<dbReference type="GO" id="GO:0006260">
    <property type="term" value="P:DNA replication"/>
    <property type="evidence" value="ECO:0007669"/>
    <property type="project" value="InterPro"/>
</dbReference>
<evidence type="ECO:0000259" key="19">
    <source>
        <dbReference type="PROSITE" id="PS51192"/>
    </source>
</evidence>
<dbReference type="InterPro" id="IPR036390">
    <property type="entry name" value="WH_DNA-bd_sf"/>
</dbReference>
<dbReference type="EC" id="5.6.2.4" evidence="16"/>
<dbReference type="CDD" id="cd18794">
    <property type="entry name" value="SF2_C_RecQ"/>
    <property type="match status" value="1"/>
</dbReference>
<evidence type="ECO:0000256" key="14">
    <source>
        <dbReference type="ARBA" id="ARBA00023235"/>
    </source>
</evidence>
<dbReference type="Pfam" id="PF09382">
    <property type="entry name" value="RQC"/>
    <property type="match status" value="1"/>
</dbReference>
<dbReference type="InterPro" id="IPR018982">
    <property type="entry name" value="RQC_domain"/>
</dbReference>
<dbReference type="InterPro" id="IPR004589">
    <property type="entry name" value="DNA_helicase_ATP-dep_RecQ"/>
</dbReference>
<dbReference type="AlphaFoldDB" id="A0A0G2HMY3"/>
<dbReference type="SUPFAM" id="SSF52540">
    <property type="entry name" value="P-loop containing nucleoside triphosphate hydrolases"/>
    <property type="match status" value="1"/>
</dbReference>
<keyword evidence="4" id="KW-0479">Metal-binding</keyword>
<name>A0A0G2HMY3_9SYNE</name>
<evidence type="ECO:0000256" key="15">
    <source>
        <dbReference type="ARBA" id="ARBA00034617"/>
    </source>
</evidence>
<dbReference type="NCBIfam" id="TIGR00614">
    <property type="entry name" value="recQ_fam"/>
    <property type="match status" value="1"/>
</dbReference>
<accession>A0A0G2HMY3</accession>
<keyword evidence="11" id="KW-0238">DNA-binding</keyword>
<dbReference type="SUPFAM" id="SSF47819">
    <property type="entry name" value="HRDC-like"/>
    <property type="match status" value="1"/>
</dbReference>
<dbReference type="SMART" id="SM00956">
    <property type="entry name" value="RQC"/>
    <property type="match status" value="1"/>
</dbReference>
<dbReference type="GO" id="GO:0030894">
    <property type="term" value="C:replisome"/>
    <property type="evidence" value="ECO:0007669"/>
    <property type="project" value="TreeGrafter"/>
</dbReference>
<dbReference type="InterPro" id="IPR027417">
    <property type="entry name" value="P-loop_NTPase"/>
</dbReference>
<dbReference type="InterPro" id="IPR036388">
    <property type="entry name" value="WH-like_DNA-bd_sf"/>
</dbReference>
<protein>
    <recommendedName>
        <fullName evidence="16">DNA helicase RecQ</fullName>
        <ecNumber evidence="16">5.6.2.4</ecNumber>
    </recommendedName>
</protein>
<reference evidence="21 22" key="1">
    <citation type="submission" date="2015-01" db="EMBL/GenBank/DDBJ databases">
        <title>Lifestyle Evolution in Cyanobacterial Symbionts of Sponges.</title>
        <authorList>
            <person name="Burgsdorf I."/>
            <person name="Slaby B.M."/>
            <person name="Handley K.M."/>
            <person name="Haber M."/>
            <person name="Blom J."/>
            <person name="Marshall C.W."/>
            <person name="Gilbert J.A."/>
            <person name="Hentschel U."/>
            <person name="Steindler L."/>
        </authorList>
    </citation>
    <scope>NUCLEOTIDE SEQUENCE [LARGE SCALE GENOMIC DNA]</scope>
    <source>
        <strain evidence="21">SP3</strain>
    </source>
</reference>
<dbReference type="PROSITE" id="PS50967">
    <property type="entry name" value="HRDC"/>
    <property type="match status" value="1"/>
</dbReference>
<dbReference type="InterPro" id="IPR014001">
    <property type="entry name" value="Helicase_ATP-bd"/>
</dbReference>
<keyword evidence="7" id="KW-0378">Hydrolase</keyword>
<dbReference type="Pfam" id="PF16124">
    <property type="entry name" value="RecQ_Zn_bind"/>
    <property type="match status" value="1"/>
</dbReference>
<keyword evidence="5" id="KW-0547">Nucleotide-binding</keyword>
<dbReference type="PANTHER" id="PTHR13710:SF105">
    <property type="entry name" value="ATP-DEPENDENT DNA HELICASE Q1"/>
    <property type="match status" value="1"/>
</dbReference>
<dbReference type="Gene3D" id="3.40.50.300">
    <property type="entry name" value="P-loop containing nucleotide triphosphate hydrolases"/>
    <property type="match status" value="2"/>
</dbReference>
<evidence type="ECO:0000313" key="22">
    <source>
        <dbReference type="Proteomes" id="UP000035067"/>
    </source>
</evidence>
<evidence type="ECO:0000256" key="3">
    <source>
        <dbReference type="ARBA" id="ARBA00005446"/>
    </source>
</evidence>
<keyword evidence="6" id="KW-0227">DNA damage</keyword>
<evidence type="ECO:0000256" key="5">
    <source>
        <dbReference type="ARBA" id="ARBA00022741"/>
    </source>
</evidence>
<proteinExistence type="inferred from homology"/>
<evidence type="ECO:0000256" key="16">
    <source>
        <dbReference type="NCBIfam" id="TIGR01389"/>
    </source>
</evidence>
<evidence type="ECO:0000313" key="21">
    <source>
        <dbReference type="EMBL" id="KKZ12746.1"/>
    </source>
</evidence>
<feature type="domain" description="Helicase C-terminal" evidence="20">
    <location>
        <begin position="215"/>
        <end position="362"/>
    </location>
</feature>
<dbReference type="GO" id="GO:0006281">
    <property type="term" value="P:DNA repair"/>
    <property type="evidence" value="ECO:0007669"/>
    <property type="project" value="UniProtKB-KW"/>
</dbReference>
<comment type="cofactor">
    <cofactor evidence="1">
        <name>Mg(2+)</name>
        <dbReference type="ChEBI" id="CHEBI:18420"/>
    </cofactor>
</comment>
<evidence type="ECO:0000256" key="7">
    <source>
        <dbReference type="ARBA" id="ARBA00022801"/>
    </source>
</evidence>
<organism evidence="21 22">
    <name type="scientific">Candidatus Synechococcus spongiarum SP3</name>
    <dbReference type="NCBI Taxonomy" id="1604020"/>
    <lineage>
        <taxon>Bacteria</taxon>
        <taxon>Bacillati</taxon>
        <taxon>Cyanobacteriota</taxon>
        <taxon>Cyanophyceae</taxon>
        <taxon>Synechococcales</taxon>
        <taxon>Synechococcaceae</taxon>
        <taxon>Synechococcus</taxon>
    </lineage>
</organism>
<dbReference type="EMBL" id="JXQG01000012">
    <property type="protein sequence ID" value="KKZ12746.1"/>
    <property type="molecule type" value="Genomic_DNA"/>
</dbReference>
<evidence type="ECO:0000256" key="2">
    <source>
        <dbReference type="ARBA" id="ARBA00001947"/>
    </source>
</evidence>
<evidence type="ECO:0000256" key="8">
    <source>
        <dbReference type="ARBA" id="ARBA00022806"/>
    </source>
</evidence>
<dbReference type="InterPro" id="IPR044876">
    <property type="entry name" value="HRDC_dom_sf"/>
</dbReference>